<evidence type="ECO:0000259" key="3">
    <source>
        <dbReference type="PROSITE" id="PS51212"/>
    </source>
</evidence>
<dbReference type="Gene3D" id="2.60.40.10">
    <property type="entry name" value="Immunoglobulins"/>
    <property type="match status" value="1"/>
</dbReference>
<dbReference type="CDD" id="cd02851">
    <property type="entry name" value="E_set_GO_C"/>
    <property type="match status" value="1"/>
</dbReference>
<keyword evidence="5" id="KW-1185">Reference proteome</keyword>
<dbReference type="Gene3D" id="2.130.10.80">
    <property type="entry name" value="Galactose oxidase/kelch, beta-propeller"/>
    <property type="match status" value="1"/>
</dbReference>
<dbReference type="PANTHER" id="PTHR32208">
    <property type="entry name" value="SECRETED PROTEIN-RELATED"/>
    <property type="match status" value="1"/>
</dbReference>
<dbReference type="PROSITE" id="PS51212">
    <property type="entry name" value="WSC"/>
    <property type="match status" value="2"/>
</dbReference>
<sequence>MVSVRYFAVSAALAVLVDAQSSIEQRAVELPDTWKYYGCYTEGSSGRSLSNQQPDNANLTVESCVAICIDSGYSVAGMEYGAQCFCDDFVRDGANLTADADCNMDCSGDASEFCGAGNRLSVYSNDTLVVFQPPTAQTADLPGSWEYYGCVVDNIDGNILPYMSEDIDNATISACIEGCSRFGYNAGGIEYGYQCFCGDHGNVTLAPESDCNEACPGDAHHLCGSGNRISYYTWTGAPLTTWQTATGAAAGLYEFLMSAPLVPLISTVSINDKVVFVEKHGTQVNNNSSGSFEFDPTLAPQYGTAFRELQLKTDVFCSASLVLPDKAGRQINVGGWSGDSLIGVRLFTPQMGLGVNGTNSWEEDFTELALMDARWYPTAVMLSNGSVLVVQGENGSDGPIVPTVEVVPRPAGVTNSTHLDYLELTVAGKIQSYPMIAILPSGNMFFSQYNNARIISQTDFSQIRMLPQMPGAVNNPEAGRNYPLQGTMGLMPQSAPYTDPLTIIICGGTTDGANFGLDNCISTQPDVQGSEWTIERMPTRRVVSCMVNLPDGRLIILNGAYNGRAGFGLATDPNLGAVLYDPSQPVGARMTSLSSSTIARLYHSEAVLMPDGRILVSGSDPQDPINPEEYRLEYFSPDYILSGAAKPTFTIADTDWAYGATVPFTLTSAFSGEVKVSLIAAVGSTHGYNMGQRTLFPAVSCSGTACTVTAPPDAHVSPPAWYQMFVLDGPTPSHSVWVRIGGDPAELGNWPDLPGFTRPGV</sequence>
<feature type="domain" description="WSC" evidence="3">
    <location>
        <begin position="144"/>
        <end position="235"/>
    </location>
</feature>
<dbReference type="InterPro" id="IPR015202">
    <property type="entry name" value="GO-like_E_set"/>
</dbReference>
<evidence type="ECO:0000256" key="2">
    <source>
        <dbReference type="SAM" id="SignalP"/>
    </source>
</evidence>
<dbReference type="AlphaFoldDB" id="A0AAI8VYV0"/>
<dbReference type="InterPro" id="IPR002889">
    <property type="entry name" value="WSC_carb-bd"/>
</dbReference>
<keyword evidence="1 2" id="KW-0732">Signal</keyword>
<name>A0AAI8VYV0_9PEZI</name>
<dbReference type="SUPFAM" id="SSF81296">
    <property type="entry name" value="E set domains"/>
    <property type="match status" value="1"/>
</dbReference>
<comment type="caution">
    <text evidence="4">The sequence shown here is derived from an EMBL/GenBank/DDBJ whole genome shotgun (WGS) entry which is preliminary data.</text>
</comment>
<dbReference type="InterPro" id="IPR013783">
    <property type="entry name" value="Ig-like_fold"/>
</dbReference>
<evidence type="ECO:0000313" key="5">
    <source>
        <dbReference type="Proteomes" id="UP001295740"/>
    </source>
</evidence>
<dbReference type="InterPro" id="IPR037293">
    <property type="entry name" value="Gal_Oxidase_central_sf"/>
</dbReference>
<dbReference type="InterPro" id="IPR014756">
    <property type="entry name" value="Ig_E-set"/>
</dbReference>
<dbReference type="EMBL" id="CAUWAG010000020">
    <property type="protein sequence ID" value="CAJ2513244.1"/>
    <property type="molecule type" value="Genomic_DNA"/>
</dbReference>
<accession>A0AAI8VYV0</accession>
<protein>
    <submittedName>
        <fullName evidence="4">Uu.00g013630.m01.CDS01</fullName>
    </submittedName>
</protein>
<dbReference type="PANTHER" id="PTHR32208:SF105">
    <property type="entry name" value="COPPER RADICAL OXIDASE"/>
    <property type="match status" value="1"/>
</dbReference>
<evidence type="ECO:0000256" key="1">
    <source>
        <dbReference type="ARBA" id="ARBA00022729"/>
    </source>
</evidence>
<feature type="signal peptide" evidence="2">
    <location>
        <begin position="1"/>
        <end position="19"/>
    </location>
</feature>
<organism evidence="4 5">
    <name type="scientific">Anthostomella pinea</name>
    <dbReference type="NCBI Taxonomy" id="933095"/>
    <lineage>
        <taxon>Eukaryota</taxon>
        <taxon>Fungi</taxon>
        <taxon>Dikarya</taxon>
        <taxon>Ascomycota</taxon>
        <taxon>Pezizomycotina</taxon>
        <taxon>Sordariomycetes</taxon>
        <taxon>Xylariomycetidae</taxon>
        <taxon>Xylariales</taxon>
        <taxon>Xylariaceae</taxon>
        <taxon>Anthostomella</taxon>
    </lineage>
</organism>
<dbReference type="Pfam" id="PF01822">
    <property type="entry name" value="WSC"/>
    <property type="match status" value="2"/>
</dbReference>
<reference evidence="4" key="1">
    <citation type="submission" date="2023-10" db="EMBL/GenBank/DDBJ databases">
        <authorList>
            <person name="Hackl T."/>
        </authorList>
    </citation>
    <scope>NUCLEOTIDE SEQUENCE</scope>
</reference>
<dbReference type="InterPro" id="IPR011043">
    <property type="entry name" value="Gal_Oxase/kelch_b-propeller"/>
</dbReference>
<dbReference type="Pfam" id="PF09118">
    <property type="entry name" value="GO-like_E_set"/>
    <property type="match status" value="1"/>
</dbReference>
<evidence type="ECO:0000313" key="4">
    <source>
        <dbReference type="EMBL" id="CAJ2513244.1"/>
    </source>
</evidence>
<gene>
    <name evidence="4" type="ORF">KHLLAP_LOCUS13712</name>
</gene>
<dbReference type="Pfam" id="PF07250">
    <property type="entry name" value="Glyoxal_oxid_N"/>
    <property type="match status" value="1"/>
</dbReference>
<proteinExistence type="predicted"/>
<dbReference type="InterPro" id="IPR009880">
    <property type="entry name" value="Glyoxal_oxidase_N"/>
</dbReference>
<dbReference type="Proteomes" id="UP001295740">
    <property type="component" value="Unassembled WGS sequence"/>
</dbReference>
<dbReference type="SUPFAM" id="SSF50965">
    <property type="entry name" value="Galactose oxidase, central domain"/>
    <property type="match status" value="1"/>
</dbReference>
<feature type="domain" description="WSC" evidence="3">
    <location>
        <begin position="33"/>
        <end position="126"/>
    </location>
</feature>
<dbReference type="SMART" id="SM00321">
    <property type="entry name" value="WSC"/>
    <property type="match status" value="2"/>
</dbReference>
<feature type="chain" id="PRO_5042587742" evidence="2">
    <location>
        <begin position="20"/>
        <end position="761"/>
    </location>
</feature>